<feature type="region of interest" description="Disordered" evidence="1">
    <location>
        <begin position="588"/>
        <end position="670"/>
    </location>
</feature>
<dbReference type="GO" id="GO:0005634">
    <property type="term" value="C:nucleus"/>
    <property type="evidence" value="ECO:0007669"/>
    <property type="project" value="TreeGrafter"/>
</dbReference>
<dbReference type="Proteomes" id="UP000309076">
    <property type="component" value="Unassembled WGS sequence"/>
</dbReference>
<proteinExistence type="predicted"/>
<gene>
    <name evidence="3" type="ORF">D6D21_07334</name>
</gene>
<dbReference type="InterPro" id="IPR008271">
    <property type="entry name" value="Ser/Thr_kinase_AS"/>
</dbReference>
<evidence type="ECO:0000313" key="3">
    <source>
        <dbReference type="EMBL" id="THW39407.1"/>
    </source>
</evidence>
<dbReference type="GO" id="GO:0005524">
    <property type="term" value="F:ATP binding"/>
    <property type="evidence" value="ECO:0007669"/>
    <property type="project" value="InterPro"/>
</dbReference>
<accession>A0AB74IRB1</accession>
<dbReference type="PANTHER" id="PTHR44167:SF26">
    <property type="entry name" value="PROTEIN KINASE, PUTATIVE (AFU_ORTHOLOGUE AFUA_5G07950)-RELATED"/>
    <property type="match status" value="1"/>
</dbReference>
<dbReference type="AlphaFoldDB" id="A0AB74IRB1"/>
<dbReference type="PROSITE" id="PS50011">
    <property type="entry name" value="PROTEIN_KINASE_DOM"/>
    <property type="match status" value="1"/>
</dbReference>
<dbReference type="PANTHER" id="PTHR44167">
    <property type="entry name" value="OVARIAN-SPECIFIC SERINE/THREONINE-PROTEIN KINASE LOK-RELATED"/>
    <property type="match status" value="1"/>
</dbReference>
<dbReference type="SMART" id="SM00220">
    <property type="entry name" value="S_TKc"/>
    <property type="match status" value="1"/>
</dbReference>
<dbReference type="InterPro" id="IPR008984">
    <property type="entry name" value="SMAD_FHA_dom_sf"/>
</dbReference>
<dbReference type="InterPro" id="IPR011009">
    <property type="entry name" value="Kinase-like_dom_sf"/>
</dbReference>
<dbReference type="GO" id="GO:0004674">
    <property type="term" value="F:protein serine/threonine kinase activity"/>
    <property type="evidence" value="ECO:0007669"/>
    <property type="project" value="TreeGrafter"/>
</dbReference>
<feature type="domain" description="Protein kinase" evidence="2">
    <location>
        <begin position="158"/>
        <end position="486"/>
    </location>
</feature>
<dbReference type="EMBL" id="QZAM01000166">
    <property type="protein sequence ID" value="THW39407.1"/>
    <property type="molecule type" value="Genomic_DNA"/>
</dbReference>
<organism evidence="3 4">
    <name type="scientific">Aureobasidium pullulans</name>
    <name type="common">Black yeast</name>
    <name type="synonym">Pullularia pullulans</name>
    <dbReference type="NCBI Taxonomy" id="5580"/>
    <lineage>
        <taxon>Eukaryota</taxon>
        <taxon>Fungi</taxon>
        <taxon>Dikarya</taxon>
        <taxon>Ascomycota</taxon>
        <taxon>Pezizomycotina</taxon>
        <taxon>Dothideomycetes</taxon>
        <taxon>Dothideomycetidae</taxon>
        <taxon>Dothideales</taxon>
        <taxon>Saccotheciaceae</taxon>
        <taxon>Aureobasidium</taxon>
    </lineage>
</organism>
<reference evidence="3 4" key="1">
    <citation type="submission" date="2018-10" db="EMBL/GenBank/DDBJ databases">
        <title>Fifty Aureobasidium pullulans genomes reveal a recombining polyextremotolerant generalist.</title>
        <authorList>
            <person name="Gostincar C."/>
            <person name="Turk M."/>
            <person name="Zajc J."/>
            <person name="Gunde-Cimerman N."/>
        </authorList>
    </citation>
    <scope>NUCLEOTIDE SEQUENCE [LARGE SCALE GENOMIC DNA]</scope>
    <source>
        <strain evidence="3 4">EXF-10796</strain>
    </source>
</reference>
<evidence type="ECO:0000313" key="4">
    <source>
        <dbReference type="Proteomes" id="UP000309076"/>
    </source>
</evidence>
<name>A0AB74IRB1_AURPU</name>
<evidence type="ECO:0000256" key="1">
    <source>
        <dbReference type="SAM" id="MobiDB-lite"/>
    </source>
</evidence>
<dbReference type="Gene3D" id="3.30.200.20">
    <property type="entry name" value="Phosphorylase Kinase, domain 1"/>
    <property type="match status" value="1"/>
</dbReference>
<dbReference type="GO" id="GO:0051598">
    <property type="term" value="P:meiotic recombination checkpoint signaling"/>
    <property type="evidence" value="ECO:0007669"/>
    <property type="project" value="TreeGrafter"/>
</dbReference>
<feature type="compositionally biased region" description="Polar residues" evidence="1">
    <location>
        <begin position="607"/>
        <end position="617"/>
    </location>
</feature>
<dbReference type="SUPFAM" id="SSF49879">
    <property type="entry name" value="SMAD/FHA domain"/>
    <property type="match status" value="1"/>
</dbReference>
<dbReference type="GO" id="GO:0005737">
    <property type="term" value="C:cytoplasm"/>
    <property type="evidence" value="ECO:0007669"/>
    <property type="project" value="TreeGrafter"/>
</dbReference>
<comment type="caution">
    <text evidence="3">The sequence shown here is derived from an EMBL/GenBank/DDBJ whole genome shotgun (WGS) entry which is preliminary data.</text>
</comment>
<evidence type="ECO:0000259" key="2">
    <source>
        <dbReference type="PROSITE" id="PS50011"/>
    </source>
</evidence>
<dbReference type="Gene3D" id="1.10.510.10">
    <property type="entry name" value="Transferase(Phosphotransferase) domain 1"/>
    <property type="match status" value="1"/>
</dbReference>
<dbReference type="PROSITE" id="PS00108">
    <property type="entry name" value="PROTEIN_KINASE_ST"/>
    <property type="match status" value="1"/>
</dbReference>
<feature type="compositionally biased region" description="Low complexity" evidence="1">
    <location>
        <begin position="588"/>
        <end position="606"/>
    </location>
</feature>
<dbReference type="Pfam" id="PF00069">
    <property type="entry name" value="Pkinase"/>
    <property type="match status" value="1"/>
</dbReference>
<protein>
    <submittedName>
        <fullName evidence="3">Kinase-like protein</fullName>
    </submittedName>
</protein>
<dbReference type="CDD" id="cd22670">
    <property type="entry name" value="FHA_MEK1-like"/>
    <property type="match status" value="1"/>
</dbReference>
<dbReference type="Gene3D" id="2.60.200.20">
    <property type="match status" value="1"/>
</dbReference>
<feature type="compositionally biased region" description="Polar residues" evidence="1">
    <location>
        <begin position="653"/>
        <end position="662"/>
    </location>
</feature>
<sequence length="689" mass="76364">MSEQPPVASLTFVNERSRRMAEDALSIWPKQEIILGCKQLQQYIDENDTTISRRHLVLRCVQFDEDAATWNVAPMVYAEDLSMNGTILVREGPDEDGSTVRLDHQLTKSMGPVLLQHGDCLYFSKSTFVQYKETTPEIEHKMSFIMSCEVKRVDDEFDIFSRLIGAGGQGKVFIAWDRKAGQQLACKAVSLAGVKLDHDKSAPKQASTQATANHGSKLQPTKLLRKIHRLEVEYDILKDLSHPNIIDMRKVFITTHHIYIMQELMTGGDLFSYIFYKGGILGDSLSAVITRQLLKAVEYLHSKGVVHRDIKPENILMSSWEDGSRVVLTDFGIAKLISASSASTSQFGARFRMFSTCGTFGFAAPYVDPPIVPQSPTDRLHSEVNKLNPTIAGNKGYSSAIDMWSVGTVTALMLTGSLAFDHRASDGDIGPVNIRSYSAYDLSDIDQGKQVWETVPKRARNFVTSLLVLQEDKRLTAKKALQHSWFTNHICAASFDAVYEKSICDWKPRATPQADIVVNIDTSDIAIPTPSASQIVRQRSDSAVVQSEFFQTDAKDEDIADPMDTSSNPGLATEQELYITPILAASPASAPSQSSSAQPSSSDSASRTTIPQSSTPSPVLDDPFQPSYLRPPESSDPDQDLDALQPSARLKNLQASSEFTWPSSPPNKHMKRFASFEFPWPSQPAKMRR</sequence>
<dbReference type="InterPro" id="IPR000719">
    <property type="entry name" value="Prot_kinase_dom"/>
</dbReference>
<dbReference type="SUPFAM" id="SSF56112">
    <property type="entry name" value="Protein kinase-like (PK-like)"/>
    <property type="match status" value="1"/>
</dbReference>